<organism evidence="1">
    <name type="scientific">Streptomyces sp. NBC_00060</name>
    <dbReference type="NCBI Taxonomy" id="2975636"/>
    <lineage>
        <taxon>Bacteria</taxon>
        <taxon>Bacillati</taxon>
        <taxon>Actinomycetota</taxon>
        <taxon>Actinomycetes</taxon>
        <taxon>Kitasatosporales</taxon>
        <taxon>Streptomycetaceae</taxon>
        <taxon>Streptomyces</taxon>
    </lineage>
</organism>
<reference evidence="1" key="1">
    <citation type="submission" date="2022-10" db="EMBL/GenBank/DDBJ databases">
        <title>The complete genomes of actinobacterial strains from the NBC collection.</title>
        <authorList>
            <person name="Joergensen T.S."/>
            <person name="Alvarez Arevalo M."/>
            <person name="Sterndorff E.B."/>
            <person name="Faurdal D."/>
            <person name="Vuksanovic O."/>
            <person name="Mourched A.-S."/>
            <person name="Charusanti P."/>
            <person name="Shaw S."/>
            <person name="Blin K."/>
            <person name="Weber T."/>
        </authorList>
    </citation>
    <scope>NUCLEOTIDE SEQUENCE</scope>
    <source>
        <strain evidence="1">NBC_00060</strain>
    </source>
</reference>
<proteinExistence type="predicted"/>
<evidence type="ECO:0000313" key="1">
    <source>
        <dbReference type="EMBL" id="WTU38618.1"/>
    </source>
</evidence>
<dbReference type="EMBL" id="CP108253">
    <property type="protein sequence ID" value="WTU38618.1"/>
    <property type="molecule type" value="Genomic_DNA"/>
</dbReference>
<accession>A0AAU2GU81</accession>
<name>A0AAU2GU81_9ACTN</name>
<dbReference type="AlphaFoldDB" id="A0AAU2GU81"/>
<sequence length="40" mass="3992">MKTAAGLARLVAAEDLPKPAAALVRVELSSGAADALRETG</sequence>
<gene>
    <name evidence="1" type="ORF">OHV25_03080</name>
</gene>
<protein>
    <submittedName>
        <fullName evidence="1">Uncharacterized protein</fullName>
    </submittedName>
</protein>